<protein>
    <submittedName>
        <fullName evidence="10">Uncharacterized protein</fullName>
    </submittedName>
</protein>
<dbReference type="Gene3D" id="1.50.40.10">
    <property type="entry name" value="Mitochondrial carrier domain"/>
    <property type="match status" value="1"/>
</dbReference>
<comment type="subcellular location">
    <subcellularLocation>
        <location evidence="1">Membrane</location>
        <topology evidence="1">Multi-pass membrane protein</topology>
    </subcellularLocation>
</comment>
<dbReference type="InterPro" id="IPR002113">
    <property type="entry name" value="ADT_euk_type"/>
</dbReference>
<accession>F2TVJ9</accession>
<dbReference type="InterPro" id="IPR023395">
    <property type="entry name" value="MCP_dom_sf"/>
</dbReference>
<dbReference type="eggNOG" id="KOG0753">
    <property type="taxonomic scope" value="Eukaryota"/>
</dbReference>
<dbReference type="KEGG" id="sre:PTSG_00109"/>
<dbReference type="InParanoid" id="F2TVJ9"/>
<dbReference type="GO" id="GO:0140021">
    <property type="term" value="P:mitochondrial ADP transmembrane transport"/>
    <property type="evidence" value="ECO:0007669"/>
    <property type="project" value="InterPro"/>
</dbReference>
<dbReference type="GO" id="GO:1990544">
    <property type="term" value="P:mitochondrial ATP transmembrane transport"/>
    <property type="evidence" value="ECO:0007669"/>
    <property type="project" value="InterPro"/>
</dbReference>
<evidence type="ECO:0000256" key="7">
    <source>
        <dbReference type="ARBA" id="ARBA00023136"/>
    </source>
</evidence>
<dbReference type="InterPro" id="IPR018108">
    <property type="entry name" value="MCP_transmembrane"/>
</dbReference>
<name>F2TVJ9_SALR5</name>
<dbReference type="RefSeq" id="XP_004998667.1">
    <property type="nucleotide sequence ID" value="XM_004998610.1"/>
</dbReference>
<keyword evidence="3 9" id="KW-0813">Transport</keyword>
<dbReference type="OrthoDB" id="448427at2759"/>
<evidence type="ECO:0000256" key="2">
    <source>
        <dbReference type="ARBA" id="ARBA00006375"/>
    </source>
</evidence>
<keyword evidence="6" id="KW-1133">Transmembrane helix</keyword>
<dbReference type="InterPro" id="IPR050391">
    <property type="entry name" value="Mito_Metabolite_Transporter"/>
</dbReference>
<evidence type="ECO:0000256" key="9">
    <source>
        <dbReference type="RuleBase" id="RU000488"/>
    </source>
</evidence>
<dbReference type="GO" id="GO:0005743">
    <property type="term" value="C:mitochondrial inner membrane"/>
    <property type="evidence" value="ECO:0007669"/>
    <property type="project" value="InterPro"/>
</dbReference>
<dbReference type="SUPFAM" id="SSF103506">
    <property type="entry name" value="Mitochondrial carrier"/>
    <property type="match status" value="1"/>
</dbReference>
<feature type="repeat" description="Solcar" evidence="8">
    <location>
        <begin position="135"/>
        <end position="226"/>
    </location>
</feature>
<evidence type="ECO:0000256" key="5">
    <source>
        <dbReference type="ARBA" id="ARBA00022737"/>
    </source>
</evidence>
<evidence type="ECO:0000256" key="4">
    <source>
        <dbReference type="ARBA" id="ARBA00022692"/>
    </source>
</evidence>
<keyword evidence="7 8" id="KW-0472">Membrane</keyword>
<dbReference type="PRINTS" id="PR00927">
    <property type="entry name" value="ADPTRNSLCASE"/>
</dbReference>
<dbReference type="EMBL" id="GL832955">
    <property type="protein sequence ID" value="EGD72095.1"/>
    <property type="molecule type" value="Genomic_DNA"/>
</dbReference>
<evidence type="ECO:0000256" key="6">
    <source>
        <dbReference type="ARBA" id="ARBA00022989"/>
    </source>
</evidence>
<dbReference type="PROSITE" id="PS50920">
    <property type="entry name" value="SOLCAR"/>
    <property type="match status" value="2"/>
</dbReference>
<evidence type="ECO:0000256" key="1">
    <source>
        <dbReference type="ARBA" id="ARBA00004141"/>
    </source>
</evidence>
<keyword evidence="5" id="KW-0677">Repeat</keyword>
<keyword evidence="4 8" id="KW-0812">Transmembrane</keyword>
<comment type="similarity">
    <text evidence="2 9">Belongs to the mitochondrial carrier (TC 2.A.29) family.</text>
</comment>
<evidence type="ECO:0000313" key="10">
    <source>
        <dbReference type="EMBL" id="EGD72095.1"/>
    </source>
</evidence>
<organism evidence="11">
    <name type="scientific">Salpingoeca rosetta (strain ATCC 50818 / BSB-021)</name>
    <dbReference type="NCBI Taxonomy" id="946362"/>
    <lineage>
        <taxon>Eukaryota</taxon>
        <taxon>Choanoflagellata</taxon>
        <taxon>Craspedida</taxon>
        <taxon>Salpingoecidae</taxon>
        <taxon>Salpingoeca</taxon>
    </lineage>
</organism>
<dbReference type="AlphaFoldDB" id="F2TVJ9"/>
<gene>
    <name evidence="10" type="ORF">PTSG_00109</name>
</gene>
<dbReference type="OMA" id="YTSVPNC"/>
<dbReference type="GeneID" id="16067723"/>
<evidence type="ECO:0000256" key="8">
    <source>
        <dbReference type="PROSITE-ProRule" id="PRU00282"/>
    </source>
</evidence>
<proteinExistence type="inferred from homology"/>
<feature type="repeat" description="Solcar" evidence="8">
    <location>
        <begin position="36"/>
        <end position="125"/>
    </location>
</feature>
<dbReference type="PANTHER" id="PTHR45618">
    <property type="entry name" value="MITOCHONDRIAL DICARBOXYLATE CARRIER-RELATED"/>
    <property type="match status" value="1"/>
</dbReference>
<reference evidence="10" key="1">
    <citation type="submission" date="2009-08" db="EMBL/GenBank/DDBJ databases">
        <title>Annotation of Salpingoeca rosetta.</title>
        <authorList>
            <consortium name="The Broad Institute Genome Sequencing Platform"/>
            <person name="Russ C."/>
            <person name="Cuomo C."/>
            <person name="Burger G."/>
            <person name="Gray M.W."/>
            <person name="Holland P.W.H."/>
            <person name="King N."/>
            <person name="Lang F.B.F."/>
            <person name="Roger A.J."/>
            <person name="Ruiz-Trillo I."/>
            <person name="Young S.K."/>
            <person name="Zeng Q."/>
            <person name="Gargeya S."/>
            <person name="Alvarado L."/>
            <person name="Berlin A."/>
            <person name="Chapman S.B."/>
            <person name="Chen Z."/>
            <person name="Freedman E."/>
            <person name="Gellesch M."/>
            <person name="Goldberg J."/>
            <person name="Griggs A."/>
            <person name="Gujja S."/>
            <person name="Heilman E."/>
            <person name="Heiman D."/>
            <person name="Howarth C."/>
            <person name="Mehta T."/>
            <person name="Neiman D."/>
            <person name="Pearson M."/>
            <person name="Roberts A."/>
            <person name="Saif S."/>
            <person name="Shea T."/>
            <person name="Shenoy N."/>
            <person name="Sisk P."/>
            <person name="Stolte C."/>
            <person name="Sykes S."/>
            <person name="White J."/>
            <person name="Yandava C."/>
            <person name="Haas B."/>
            <person name="Nusbaum C."/>
            <person name="Birren B."/>
        </authorList>
    </citation>
    <scope>NUCLEOTIDE SEQUENCE [LARGE SCALE GENOMIC DNA]</scope>
    <source>
        <strain evidence="10">ATCC 50818</strain>
    </source>
</reference>
<keyword evidence="11" id="KW-1185">Reference proteome</keyword>
<dbReference type="Proteomes" id="UP000007799">
    <property type="component" value="Unassembled WGS sequence"/>
</dbReference>
<dbReference type="GO" id="GO:0005471">
    <property type="term" value="F:ATP:ADP antiporter activity"/>
    <property type="evidence" value="ECO:0007669"/>
    <property type="project" value="InterPro"/>
</dbReference>
<dbReference type="Pfam" id="PF00153">
    <property type="entry name" value="Mito_carr"/>
    <property type="match status" value="2"/>
</dbReference>
<sequence length="230" mass="25342">MPIDVVKFFYGGLRYGMYAPIRNMIGVDANTPKHLIPFHMKFLAGGISGALAAFFANPTDLMKVRLQVDGMKGSPPQYRGMWHCFRTIVKQEGVLGLWKGSGPTMGRATTLAAVELSSYDEIKKQLTERGLVQPRTVSGVLVTSMTTGLICALTSSPFDVVKSRVMGQPVGPNGRGILYSGMIHCFAKTVRTEGVLALYKGFFPNWGRLGPRAVMCFVVMETLNEWLKHY</sequence>
<evidence type="ECO:0000313" key="11">
    <source>
        <dbReference type="Proteomes" id="UP000007799"/>
    </source>
</evidence>
<evidence type="ECO:0000256" key="3">
    <source>
        <dbReference type="ARBA" id="ARBA00022448"/>
    </source>
</evidence>